<dbReference type="SUPFAM" id="SSF54452">
    <property type="entry name" value="MHC antigen-recognition domain"/>
    <property type="match status" value="1"/>
</dbReference>
<dbReference type="SMART" id="SM00407">
    <property type="entry name" value="IGc1"/>
    <property type="match status" value="1"/>
</dbReference>
<dbReference type="PROSITE" id="PS50835">
    <property type="entry name" value="IG_LIKE"/>
    <property type="match status" value="1"/>
</dbReference>
<reference evidence="5" key="1">
    <citation type="submission" date="2012-01" db="EMBL/GenBank/DDBJ databases">
        <title>The Genome Sequence of Oreochromis niloticus (Nile Tilapia).</title>
        <authorList>
            <consortium name="Broad Institute Genome Assembly Team"/>
            <consortium name="Broad Institute Sequencing Platform"/>
            <person name="Di Palma F."/>
            <person name="Johnson J."/>
            <person name="Lander E.S."/>
            <person name="Lindblad-Toh K."/>
        </authorList>
    </citation>
    <scope>NUCLEOTIDE SEQUENCE [LARGE SCALE GENOMIC DNA]</scope>
</reference>
<dbReference type="Pfam" id="PF00129">
    <property type="entry name" value="MHC_I"/>
    <property type="match status" value="2"/>
</dbReference>
<dbReference type="InterPro" id="IPR011162">
    <property type="entry name" value="MHC_I/II-like_Ag-recog"/>
</dbReference>
<keyword evidence="5" id="KW-1185">Reference proteome</keyword>
<dbReference type="PANTHER" id="PTHR16675">
    <property type="entry name" value="MHC CLASS I-RELATED"/>
    <property type="match status" value="1"/>
</dbReference>
<dbReference type="InterPro" id="IPR050208">
    <property type="entry name" value="MHC_class-I_related"/>
</dbReference>
<reference evidence="4" key="3">
    <citation type="submission" date="2025-09" db="UniProtKB">
        <authorList>
            <consortium name="Ensembl"/>
        </authorList>
    </citation>
    <scope>IDENTIFICATION</scope>
</reference>
<dbReference type="GO" id="GO:0006955">
    <property type="term" value="P:immune response"/>
    <property type="evidence" value="ECO:0007669"/>
    <property type="project" value="TreeGrafter"/>
</dbReference>
<dbReference type="InParanoid" id="I3JNX5"/>
<keyword evidence="1" id="KW-0325">Glycoprotein</keyword>
<dbReference type="eggNOG" id="ENOG502RQEK">
    <property type="taxonomic scope" value="Eukaryota"/>
</dbReference>
<dbReference type="InterPro" id="IPR013783">
    <property type="entry name" value="Ig-like_fold"/>
</dbReference>
<dbReference type="InterPro" id="IPR011161">
    <property type="entry name" value="MHC_I-like_Ag-recog"/>
</dbReference>
<evidence type="ECO:0000313" key="5">
    <source>
        <dbReference type="Proteomes" id="UP000005207"/>
    </source>
</evidence>
<dbReference type="HOGENOM" id="CLU_047501_0_3_1"/>
<dbReference type="GO" id="GO:0009897">
    <property type="term" value="C:external side of plasma membrane"/>
    <property type="evidence" value="ECO:0007669"/>
    <property type="project" value="TreeGrafter"/>
</dbReference>
<dbReference type="InterPro" id="IPR007110">
    <property type="entry name" value="Ig-like_dom"/>
</dbReference>
<comment type="similarity">
    <text evidence="2">Belongs to the MHC class I family.</text>
</comment>
<dbReference type="InterPro" id="IPR001039">
    <property type="entry name" value="MHC_I_a_a1/a2"/>
</dbReference>
<evidence type="ECO:0000313" key="4">
    <source>
        <dbReference type="Ensembl" id="ENSONIP00000010569.2"/>
    </source>
</evidence>
<dbReference type="InterPro" id="IPR036179">
    <property type="entry name" value="Ig-like_dom_sf"/>
</dbReference>
<reference evidence="4" key="2">
    <citation type="submission" date="2025-08" db="UniProtKB">
        <authorList>
            <consortium name="Ensembl"/>
        </authorList>
    </citation>
    <scope>IDENTIFICATION</scope>
</reference>
<dbReference type="Ensembl" id="ENSONIT00000010578.2">
    <property type="protein sequence ID" value="ENSONIP00000010569.2"/>
    <property type="gene ID" value="ENSONIG00000008406.2"/>
</dbReference>
<dbReference type="InterPro" id="IPR003597">
    <property type="entry name" value="Ig_C1-set"/>
</dbReference>
<dbReference type="GeneTree" id="ENSGT01120000271828"/>
<evidence type="ECO:0000259" key="3">
    <source>
        <dbReference type="PROSITE" id="PS50835"/>
    </source>
</evidence>
<name>I3JNX5_ORENI</name>
<sequence>MPYISSIKNEVLFQQKEICHHDSLVTHFLQYFYTGSSGVPNFPEFVVVGMVDEVEIIHYDNNTRRAVPKQDWMKKVTENNTQYWNTETKALNNTLQVFRNNIETAKQRFNQTQGIHVFQLMYGYFIIFDLNTETWIAPKEQAVITKHKWDHDADWNTQTKHYLTQDCIEWLQKYVYYGRHSLKRTVLPSVFLLQKSSSSPVFCHATGFHPNRAEMVWRKDGVELHEGVNKGEILPNNDGTFQMSVDLDLSSTKPEDWRRYDCVFQISGVSKDFIIKLDKAVIKTNQKGKMGIRGNKDQKPMFSLQSFGSCICVIYINKQDHNDIWEYDSKY</sequence>
<dbReference type="OMA" id="DPGWSEK"/>
<dbReference type="Proteomes" id="UP000005207">
    <property type="component" value="Linkage group LG22"/>
</dbReference>
<dbReference type="GO" id="GO:0005615">
    <property type="term" value="C:extracellular space"/>
    <property type="evidence" value="ECO:0007669"/>
    <property type="project" value="TreeGrafter"/>
</dbReference>
<organism evidence="4 5">
    <name type="scientific">Oreochromis niloticus</name>
    <name type="common">Nile tilapia</name>
    <name type="synonym">Tilapia nilotica</name>
    <dbReference type="NCBI Taxonomy" id="8128"/>
    <lineage>
        <taxon>Eukaryota</taxon>
        <taxon>Metazoa</taxon>
        <taxon>Chordata</taxon>
        <taxon>Craniata</taxon>
        <taxon>Vertebrata</taxon>
        <taxon>Euteleostomi</taxon>
        <taxon>Actinopterygii</taxon>
        <taxon>Neopterygii</taxon>
        <taxon>Teleostei</taxon>
        <taxon>Neoteleostei</taxon>
        <taxon>Acanthomorphata</taxon>
        <taxon>Ovalentaria</taxon>
        <taxon>Cichlomorphae</taxon>
        <taxon>Cichliformes</taxon>
        <taxon>Cichlidae</taxon>
        <taxon>African cichlids</taxon>
        <taxon>Pseudocrenilabrinae</taxon>
        <taxon>Oreochromini</taxon>
        <taxon>Oreochromis</taxon>
    </lineage>
</organism>
<dbReference type="STRING" id="8128.ENSONIP00000010569"/>
<dbReference type="InterPro" id="IPR037055">
    <property type="entry name" value="MHC_I-like_Ag-recog_sf"/>
</dbReference>
<accession>I3JNX5</accession>
<dbReference type="AlphaFoldDB" id="I3JNX5"/>
<dbReference type="PANTHER" id="PTHR16675:SF237">
    <property type="entry name" value="MHC CLASS I ANTIGEN TRANSCRIPT VARIANT 1-RELATED"/>
    <property type="match status" value="1"/>
</dbReference>
<evidence type="ECO:0000256" key="2">
    <source>
        <dbReference type="RuleBase" id="RU004439"/>
    </source>
</evidence>
<dbReference type="FunFam" id="2.60.40.10:FF:000943">
    <property type="entry name" value="Classical MHC class I molecule, alpha-chain"/>
    <property type="match status" value="1"/>
</dbReference>
<dbReference type="Gene3D" id="2.60.40.10">
    <property type="entry name" value="Immunoglobulins"/>
    <property type="match status" value="1"/>
</dbReference>
<proteinExistence type="inferred from homology"/>
<dbReference type="Pfam" id="PF07654">
    <property type="entry name" value="C1-set"/>
    <property type="match status" value="1"/>
</dbReference>
<dbReference type="Gene3D" id="3.30.500.10">
    <property type="entry name" value="MHC class I-like antigen recognition-like"/>
    <property type="match status" value="2"/>
</dbReference>
<feature type="domain" description="Ig-like" evidence="3">
    <location>
        <begin position="188"/>
        <end position="262"/>
    </location>
</feature>
<evidence type="ECO:0000256" key="1">
    <source>
        <dbReference type="ARBA" id="ARBA00023180"/>
    </source>
</evidence>
<dbReference type="SUPFAM" id="SSF48726">
    <property type="entry name" value="Immunoglobulin"/>
    <property type="match status" value="1"/>
</dbReference>
<dbReference type="PRINTS" id="PR01638">
    <property type="entry name" value="MHCCLASSI"/>
</dbReference>
<protein>
    <recommendedName>
        <fullName evidence="3">Ig-like domain-containing protein</fullName>
    </recommendedName>
</protein>